<feature type="region of interest" description="Disordered" evidence="1">
    <location>
        <begin position="26"/>
        <end position="59"/>
    </location>
</feature>
<dbReference type="Gene3D" id="3.40.1000.10">
    <property type="entry name" value="Mog1/PsbP, alpha/beta/alpha sandwich"/>
    <property type="match status" value="1"/>
</dbReference>
<dbReference type="RefSeq" id="WP_124766300.1">
    <property type="nucleotide sequence ID" value="NZ_JAFBDY010000017.1"/>
</dbReference>
<accession>A0A3N9UAP2</accession>
<organism evidence="2 3">
    <name type="scientific">Lysinibacillus composti</name>
    <dbReference type="NCBI Taxonomy" id="720633"/>
    <lineage>
        <taxon>Bacteria</taxon>
        <taxon>Bacillati</taxon>
        <taxon>Bacillota</taxon>
        <taxon>Bacilli</taxon>
        <taxon>Bacillales</taxon>
        <taxon>Bacillaceae</taxon>
        <taxon>Lysinibacillus</taxon>
    </lineage>
</organism>
<dbReference type="Proteomes" id="UP000274033">
    <property type="component" value="Unassembled WGS sequence"/>
</dbReference>
<reference evidence="2 3" key="1">
    <citation type="journal article" date="2013" name="J. Microbiol.">
        <title>Lysinibacillus chungkukjangi sp. nov., isolated from Chungkukjang, Korean fermented soybean food.</title>
        <authorList>
            <person name="Kim S.J."/>
            <person name="Jang Y.H."/>
            <person name="Hamada M."/>
            <person name="Ahn J.H."/>
            <person name="Weon H.Y."/>
            <person name="Suzuki K."/>
            <person name="Whang K.S."/>
            <person name="Kwon S.W."/>
        </authorList>
    </citation>
    <scope>NUCLEOTIDE SEQUENCE [LARGE SCALE GENOMIC DNA]</scope>
    <source>
        <strain evidence="2 3">MCCC 1A12701</strain>
    </source>
</reference>
<sequence>MNKKFSKILSIVTFSTLLLVGCGKEETDSTQSSQETEQTTNESEVVETSQTEVKENTENKGSELVNVNFEEITFKIPNTAEKLDVGEQQLPVAVYLLDATIGTSFNVVLEPLQQPLSLKEYIDLATASTGYEYQSNEYYTTNGIEWNEVVSLNNTPQGTMKLNQRTFMKDDQVYIFTYAGTPENYESNLQDFKNVIESVIVN</sequence>
<proteinExistence type="predicted"/>
<evidence type="ECO:0000313" key="2">
    <source>
        <dbReference type="EMBL" id="RQW73560.1"/>
    </source>
</evidence>
<evidence type="ECO:0008006" key="4">
    <source>
        <dbReference type="Google" id="ProtNLM"/>
    </source>
</evidence>
<name>A0A3N9UAP2_9BACI</name>
<evidence type="ECO:0000256" key="1">
    <source>
        <dbReference type="SAM" id="MobiDB-lite"/>
    </source>
</evidence>
<dbReference type="AlphaFoldDB" id="A0A3N9UAP2"/>
<dbReference type="OrthoDB" id="2739761at2"/>
<protein>
    <recommendedName>
        <fullName evidence="4">DUF1795 domain-containing protein</fullName>
    </recommendedName>
</protein>
<evidence type="ECO:0000313" key="3">
    <source>
        <dbReference type="Proteomes" id="UP000274033"/>
    </source>
</evidence>
<feature type="compositionally biased region" description="Low complexity" evidence="1">
    <location>
        <begin position="29"/>
        <end position="51"/>
    </location>
</feature>
<comment type="caution">
    <text evidence="2">The sequence shown here is derived from an EMBL/GenBank/DDBJ whole genome shotgun (WGS) entry which is preliminary data.</text>
</comment>
<dbReference type="PROSITE" id="PS51257">
    <property type="entry name" value="PROKAR_LIPOPROTEIN"/>
    <property type="match status" value="1"/>
</dbReference>
<keyword evidence="3" id="KW-1185">Reference proteome</keyword>
<dbReference type="EMBL" id="RRCT01000018">
    <property type="protein sequence ID" value="RQW73560.1"/>
    <property type="molecule type" value="Genomic_DNA"/>
</dbReference>
<gene>
    <name evidence="2" type="ORF">EBB45_15735</name>
</gene>